<keyword evidence="7" id="KW-1185">Reference proteome</keyword>
<dbReference type="InterPro" id="IPR051262">
    <property type="entry name" value="SMP-30/CGR1_Lactonase"/>
</dbReference>
<keyword evidence="1" id="KW-0677">Repeat</keyword>
<proteinExistence type="predicted"/>
<reference evidence="6 7" key="1">
    <citation type="journal article" date="2018" name="Arch. Microbiol.">
        <title>New insights into the metabolic potential of the phototrophic purple bacterium Rhodopila globiformis DSM 161(T) from its draft genome sequence and evidence for a vanadium-dependent nitrogenase.</title>
        <authorList>
            <person name="Imhoff J.F."/>
            <person name="Rahn T."/>
            <person name="Kunzel S."/>
            <person name="Neulinger S.C."/>
        </authorList>
    </citation>
    <scope>NUCLEOTIDE SEQUENCE [LARGE SCALE GENOMIC DNA]</scope>
    <source>
        <strain evidence="6 7">DSM 161</strain>
    </source>
</reference>
<evidence type="ECO:0000313" key="6">
    <source>
        <dbReference type="EMBL" id="PPQ37883.1"/>
    </source>
</evidence>
<dbReference type="Gene3D" id="2.120.10.30">
    <property type="entry name" value="TolB, C-terminal domain"/>
    <property type="match status" value="1"/>
</dbReference>
<dbReference type="PROSITE" id="PS51125">
    <property type="entry name" value="NHL"/>
    <property type="match status" value="1"/>
</dbReference>
<feature type="domain" description="SMP-30/Gluconolactonase/LRE-like region" evidence="5">
    <location>
        <begin position="220"/>
        <end position="306"/>
    </location>
</feature>
<sequence>MKRIAAVLGSLVLATILIPREPLAQNEHGRKVRTVATFSDEHGVAGVPEGITTDGQGGLYVSLFLLNEVWQLNPSTGEKKKIAAVPGGDLKGDLIGLERDPTDGTILAAFKHRTKVDLFTPEHPDCRDPTDTATGVYRLDPKTGAVKPFVTRGMGVAICFPDDIAVDSHGNVYVTDLELGAIWKFDRSGHGYVWSDDPLLGWSEQSGTWNSRDKSPAGYIGVNDIALSPDGRYLFAGTDGGPGGTTGSGLLVRIPIQPDGSAGKADLFATGLGANDGIEVGPDGTVYFADTDNDDIWAFSPDGKRRLLVASRGQFGDPLDNATSLVFLNGCLYNTELGFFKLQKGKANETLRSVVAICDIGNPATKGAYTPAPVLEAAPPTPRPPAARPIHPMFSTE</sequence>
<evidence type="ECO:0000256" key="4">
    <source>
        <dbReference type="SAM" id="MobiDB-lite"/>
    </source>
</evidence>
<dbReference type="EMBL" id="NHRY01000044">
    <property type="protein sequence ID" value="PPQ37883.1"/>
    <property type="molecule type" value="Genomic_DNA"/>
</dbReference>
<dbReference type="SUPFAM" id="SSF101898">
    <property type="entry name" value="NHL repeat"/>
    <property type="match status" value="1"/>
</dbReference>
<protein>
    <recommendedName>
        <fullName evidence="5">SMP-30/Gluconolactonase/LRE-like region domain-containing protein</fullName>
    </recommendedName>
</protein>
<evidence type="ECO:0000256" key="3">
    <source>
        <dbReference type="PROSITE-ProRule" id="PRU00504"/>
    </source>
</evidence>
<dbReference type="InterPro" id="IPR013658">
    <property type="entry name" value="SGL"/>
</dbReference>
<evidence type="ECO:0000313" key="7">
    <source>
        <dbReference type="Proteomes" id="UP000239724"/>
    </source>
</evidence>
<dbReference type="InterPro" id="IPR001258">
    <property type="entry name" value="NHL_repeat"/>
</dbReference>
<evidence type="ECO:0000256" key="2">
    <source>
        <dbReference type="ARBA" id="ARBA00022801"/>
    </source>
</evidence>
<dbReference type="Pfam" id="PF08450">
    <property type="entry name" value="SGL"/>
    <property type="match status" value="1"/>
</dbReference>
<dbReference type="PANTHER" id="PTHR47572:SF4">
    <property type="entry name" value="LACTONASE DRP35"/>
    <property type="match status" value="1"/>
</dbReference>
<organism evidence="6 7">
    <name type="scientific">Rhodopila globiformis</name>
    <name type="common">Rhodopseudomonas globiformis</name>
    <dbReference type="NCBI Taxonomy" id="1071"/>
    <lineage>
        <taxon>Bacteria</taxon>
        <taxon>Pseudomonadati</taxon>
        <taxon>Pseudomonadota</taxon>
        <taxon>Alphaproteobacteria</taxon>
        <taxon>Acetobacterales</taxon>
        <taxon>Acetobacteraceae</taxon>
        <taxon>Rhodopila</taxon>
    </lineage>
</organism>
<keyword evidence="2" id="KW-0378">Hydrolase</keyword>
<dbReference type="Proteomes" id="UP000239724">
    <property type="component" value="Unassembled WGS sequence"/>
</dbReference>
<gene>
    <name evidence="6" type="ORF">CCS01_02975</name>
</gene>
<dbReference type="InterPro" id="IPR011042">
    <property type="entry name" value="6-blade_b-propeller_TolB-like"/>
</dbReference>
<accession>A0A2S6NMX4</accession>
<evidence type="ECO:0000259" key="5">
    <source>
        <dbReference type="Pfam" id="PF08450"/>
    </source>
</evidence>
<comment type="caution">
    <text evidence="6">The sequence shown here is derived from an EMBL/GenBank/DDBJ whole genome shotgun (WGS) entry which is preliminary data.</text>
</comment>
<name>A0A2S6NMX4_RHOGL</name>
<feature type="repeat" description="NHL" evidence="3">
    <location>
        <begin position="149"/>
        <end position="188"/>
    </location>
</feature>
<dbReference type="AlphaFoldDB" id="A0A2S6NMX4"/>
<dbReference type="GO" id="GO:0016787">
    <property type="term" value="F:hydrolase activity"/>
    <property type="evidence" value="ECO:0007669"/>
    <property type="project" value="UniProtKB-KW"/>
</dbReference>
<dbReference type="PANTHER" id="PTHR47572">
    <property type="entry name" value="LIPOPROTEIN-RELATED"/>
    <property type="match status" value="1"/>
</dbReference>
<feature type="region of interest" description="Disordered" evidence="4">
    <location>
        <begin position="377"/>
        <end position="397"/>
    </location>
</feature>
<evidence type="ECO:0000256" key="1">
    <source>
        <dbReference type="ARBA" id="ARBA00022737"/>
    </source>
</evidence>